<evidence type="ECO:0000313" key="1">
    <source>
        <dbReference type="EMBL" id="TXC71287.1"/>
    </source>
</evidence>
<accession>A0A5C6UEP6</accession>
<dbReference type="RefSeq" id="WP_147082424.1">
    <property type="nucleotide sequence ID" value="NZ_VOQR01000001.1"/>
</dbReference>
<proteinExistence type="predicted"/>
<comment type="caution">
    <text evidence="1">The sequence shown here is derived from an EMBL/GenBank/DDBJ whole genome shotgun (WGS) entry which is preliminary data.</text>
</comment>
<dbReference type="EMBL" id="VOQR01000001">
    <property type="protein sequence ID" value="TXC71287.1"/>
    <property type="molecule type" value="Genomic_DNA"/>
</dbReference>
<gene>
    <name evidence="1" type="ORF">FSB78_10275</name>
</gene>
<dbReference type="InterPro" id="IPR023393">
    <property type="entry name" value="START-like_dom_sf"/>
</dbReference>
<dbReference type="SUPFAM" id="SSF55961">
    <property type="entry name" value="Bet v1-like"/>
    <property type="match status" value="1"/>
</dbReference>
<dbReference type="AlphaFoldDB" id="A0A5C6UEP6"/>
<dbReference type="Gene3D" id="3.30.530.20">
    <property type="match status" value="1"/>
</dbReference>
<reference evidence="1 2" key="1">
    <citation type="journal article" date="2013" name="Antonie Van Leeuwenhoek">
        <title>Sphingomonas ginsenosidivorax sp. nov., with the ability to transform ginsenosides.</title>
        <authorList>
            <person name="Jin X.F."/>
            <person name="Kim J.K."/>
            <person name="Liu Q.M."/>
            <person name="Kang M.S."/>
            <person name="He D."/>
            <person name="Jin F.X."/>
            <person name="Kim S.C."/>
            <person name="Im W.T."/>
        </authorList>
    </citation>
    <scope>NUCLEOTIDE SEQUENCE [LARGE SCALE GENOMIC DNA]</scope>
    <source>
        <strain evidence="1 2">KHI67</strain>
    </source>
</reference>
<name>A0A5C6UEP6_9SPHN</name>
<dbReference type="Pfam" id="PF10604">
    <property type="entry name" value="Polyketide_cyc2"/>
    <property type="match status" value="1"/>
</dbReference>
<organism evidence="1 2">
    <name type="scientific">Sphingomonas ginsenosidivorax</name>
    <dbReference type="NCBI Taxonomy" id="862135"/>
    <lineage>
        <taxon>Bacteria</taxon>
        <taxon>Pseudomonadati</taxon>
        <taxon>Pseudomonadota</taxon>
        <taxon>Alphaproteobacteria</taxon>
        <taxon>Sphingomonadales</taxon>
        <taxon>Sphingomonadaceae</taxon>
        <taxon>Sphingomonas</taxon>
    </lineage>
</organism>
<protein>
    <submittedName>
        <fullName evidence="1">SRPBCC family protein</fullName>
    </submittedName>
</protein>
<keyword evidence="2" id="KW-1185">Reference proteome</keyword>
<dbReference type="Proteomes" id="UP000321250">
    <property type="component" value="Unassembled WGS sequence"/>
</dbReference>
<sequence length="177" mass="19552">MTTATLNPSLPDSASQIPSALSATVTQQIRVPGRIEDVFDFLVAEDVLPKILTGYGLLPGIVSTSQVSGPWDQPGSTRTVHLADGSTVREGVTHYQRARYFAYRIWQPSFALKYLMSGAVGQFWFEQQGGEVAVTWTYTFAAKNRIARVPLWLFVQAQWKGYMAVCMANIARHLAAP</sequence>
<evidence type="ECO:0000313" key="2">
    <source>
        <dbReference type="Proteomes" id="UP000321250"/>
    </source>
</evidence>
<dbReference type="InterPro" id="IPR019587">
    <property type="entry name" value="Polyketide_cyclase/dehydratase"/>
</dbReference>
<dbReference type="OrthoDB" id="4724764at2"/>